<protein>
    <submittedName>
        <fullName evidence="10">Sugar transferase</fullName>
    </submittedName>
</protein>
<evidence type="ECO:0000313" key="10">
    <source>
        <dbReference type="EMBL" id="QVI63189.1"/>
    </source>
</evidence>
<dbReference type="NCBIfam" id="TIGR03025">
    <property type="entry name" value="EPS_sugtrans"/>
    <property type="match status" value="1"/>
</dbReference>
<feature type="domain" description="Bacterial sugar transferase" evidence="9">
    <location>
        <begin position="315"/>
        <end position="502"/>
    </location>
</feature>
<dbReference type="Pfam" id="PF13727">
    <property type="entry name" value="CoA_binding_3"/>
    <property type="match status" value="1"/>
</dbReference>
<evidence type="ECO:0000256" key="7">
    <source>
        <dbReference type="SAM" id="MobiDB-lite"/>
    </source>
</evidence>
<feature type="region of interest" description="Disordered" evidence="7">
    <location>
        <begin position="1"/>
        <end position="34"/>
    </location>
</feature>
<evidence type="ECO:0000313" key="11">
    <source>
        <dbReference type="Proteomes" id="UP000677804"/>
    </source>
</evidence>
<keyword evidence="6 8" id="KW-0472">Membrane</keyword>
<feature type="transmembrane region" description="Helical" evidence="8">
    <location>
        <begin position="149"/>
        <end position="169"/>
    </location>
</feature>
<reference evidence="10 11" key="1">
    <citation type="submission" date="2021-05" db="EMBL/GenBank/DDBJ databases">
        <title>Novel species in genus Cellulomonas.</title>
        <authorList>
            <person name="Zhang G."/>
        </authorList>
    </citation>
    <scope>NUCLEOTIDE SEQUENCE [LARGE SCALE GENOMIC DNA]</scope>
    <source>
        <strain evidence="11">zg-ZUI222</strain>
    </source>
</reference>
<evidence type="ECO:0000256" key="6">
    <source>
        <dbReference type="ARBA" id="ARBA00023136"/>
    </source>
</evidence>
<dbReference type="InterPro" id="IPR017475">
    <property type="entry name" value="EPS_sugar_tfrase"/>
</dbReference>
<name>A0ABX8D6W9_9CELL</name>
<feature type="transmembrane region" description="Helical" evidence="8">
    <location>
        <begin position="317"/>
        <end position="341"/>
    </location>
</feature>
<feature type="transmembrane region" description="Helical" evidence="8">
    <location>
        <begin position="91"/>
        <end position="110"/>
    </location>
</feature>
<evidence type="ECO:0000259" key="9">
    <source>
        <dbReference type="Pfam" id="PF02397"/>
    </source>
</evidence>
<dbReference type="PANTHER" id="PTHR30576">
    <property type="entry name" value="COLANIC BIOSYNTHESIS UDP-GLUCOSE LIPID CARRIER TRANSFERASE"/>
    <property type="match status" value="1"/>
</dbReference>
<evidence type="ECO:0000256" key="1">
    <source>
        <dbReference type="ARBA" id="ARBA00004141"/>
    </source>
</evidence>
<sequence>MTLTADEHAWRTTDERDRRGTAREPRRSWASAQPFERRVTPVNSDGGLLAESWRAVGAHYVRFMCALDAIVAAGVAYALLARSADGPRAVLASLLGALLFVALVGAFRGYDRDRVGDGPTEFQAVLRAGAGVAATLVALSWLLDLPVPRETVLLGVPLTVGVVAVVRHAGRRRVHRWRFAGQAMMRTVVIGDVATARRVAADLHAAPHHGYEVIGVCVSDLDSAPAADVPVLGATADVVQVVVDHAADVVVVGAGHLRGEALRRLSWALGRAGAHLVVVPDLVEVAGPRLAVRATAGLSLLEVEVGAPRRRTVAKTVLDVTLALLAGLVALPVVLVAAAVVRLTSPGPAFFHQTRVGIDGRHFTMWKLRTMYVDADARLGELRSRNEGAGVLFKMRHDPRVTPVGRWLRRYSLDELPQLWNVVCGDMSMVGPRPPLEHEVQAYQDQVHRRLHVKPGLTGLWQVSGRSDLDWDESVRLDLRYVDNWSVAMDLMILWKTARAVLRSSGAY</sequence>
<evidence type="ECO:0000256" key="4">
    <source>
        <dbReference type="ARBA" id="ARBA00022692"/>
    </source>
</evidence>
<dbReference type="GO" id="GO:0016740">
    <property type="term" value="F:transferase activity"/>
    <property type="evidence" value="ECO:0007669"/>
    <property type="project" value="UniProtKB-KW"/>
</dbReference>
<evidence type="ECO:0000256" key="2">
    <source>
        <dbReference type="ARBA" id="ARBA00006464"/>
    </source>
</evidence>
<keyword evidence="5 8" id="KW-1133">Transmembrane helix</keyword>
<dbReference type="PANTHER" id="PTHR30576:SF10">
    <property type="entry name" value="SLL5057 PROTEIN"/>
    <property type="match status" value="1"/>
</dbReference>
<comment type="similarity">
    <text evidence="2">Belongs to the bacterial sugar transferase family.</text>
</comment>
<accession>A0ABX8D6W9</accession>
<keyword evidence="3 10" id="KW-0808">Transferase</keyword>
<proteinExistence type="inferred from homology"/>
<dbReference type="InterPro" id="IPR003362">
    <property type="entry name" value="Bact_transf"/>
</dbReference>
<keyword evidence="11" id="KW-1185">Reference proteome</keyword>
<dbReference type="EMBL" id="CP074405">
    <property type="protein sequence ID" value="QVI63189.1"/>
    <property type="molecule type" value="Genomic_DNA"/>
</dbReference>
<keyword evidence="4 8" id="KW-0812">Transmembrane</keyword>
<organism evidence="10 11">
    <name type="scientific">Cellulomonas wangleii</name>
    <dbReference type="NCBI Taxonomy" id="2816956"/>
    <lineage>
        <taxon>Bacteria</taxon>
        <taxon>Bacillati</taxon>
        <taxon>Actinomycetota</taxon>
        <taxon>Actinomycetes</taxon>
        <taxon>Micrococcales</taxon>
        <taxon>Cellulomonadaceae</taxon>
        <taxon>Cellulomonas</taxon>
    </lineage>
</organism>
<evidence type="ECO:0000256" key="8">
    <source>
        <dbReference type="SAM" id="Phobius"/>
    </source>
</evidence>
<dbReference type="Gene3D" id="3.40.50.720">
    <property type="entry name" value="NAD(P)-binding Rossmann-like Domain"/>
    <property type="match status" value="1"/>
</dbReference>
<feature type="transmembrane region" description="Helical" evidence="8">
    <location>
        <begin position="122"/>
        <end position="143"/>
    </location>
</feature>
<comment type="subcellular location">
    <subcellularLocation>
        <location evidence="1">Membrane</location>
        <topology evidence="1">Multi-pass membrane protein</topology>
    </subcellularLocation>
</comment>
<gene>
    <name evidence="10" type="ORF">KG103_04595</name>
</gene>
<evidence type="ECO:0000256" key="5">
    <source>
        <dbReference type="ARBA" id="ARBA00022989"/>
    </source>
</evidence>
<dbReference type="Proteomes" id="UP000677804">
    <property type="component" value="Chromosome"/>
</dbReference>
<feature type="transmembrane region" description="Helical" evidence="8">
    <location>
        <begin position="60"/>
        <end position="79"/>
    </location>
</feature>
<dbReference type="Pfam" id="PF02397">
    <property type="entry name" value="Bac_transf"/>
    <property type="match status" value="1"/>
</dbReference>
<dbReference type="RefSeq" id="WP_207342305.1">
    <property type="nucleotide sequence ID" value="NZ_CP074405.1"/>
</dbReference>
<feature type="compositionally biased region" description="Basic and acidic residues" evidence="7">
    <location>
        <begin position="1"/>
        <end position="27"/>
    </location>
</feature>
<evidence type="ECO:0000256" key="3">
    <source>
        <dbReference type="ARBA" id="ARBA00022679"/>
    </source>
</evidence>